<feature type="compositionally biased region" description="Polar residues" evidence="1">
    <location>
        <begin position="100"/>
        <end position="119"/>
    </location>
</feature>
<organism evidence="3 4">
    <name type="scientific">Mycolicibacterium moriokaense</name>
    <dbReference type="NCBI Taxonomy" id="39691"/>
    <lineage>
        <taxon>Bacteria</taxon>
        <taxon>Bacillati</taxon>
        <taxon>Actinomycetota</taxon>
        <taxon>Actinomycetes</taxon>
        <taxon>Mycobacteriales</taxon>
        <taxon>Mycobacteriaceae</taxon>
        <taxon>Mycolicibacterium</taxon>
    </lineage>
</organism>
<reference evidence="3 4" key="2">
    <citation type="submission" date="2018-06" db="EMBL/GenBank/DDBJ databases">
        <title>Sequencing of bacterial isolates from soil warming experiment in Harvard Forest, Massachusetts, USA.</title>
        <authorList>
            <person name="Deangelis K.PhD."/>
        </authorList>
    </citation>
    <scope>NUCLEOTIDE SEQUENCE [LARGE SCALE GENOMIC DNA]</scope>
    <source>
        <strain evidence="3 4">GAS496</strain>
    </source>
</reference>
<evidence type="ECO:0000256" key="1">
    <source>
        <dbReference type="SAM" id="MobiDB-lite"/>
    </source>
</evidence>
<protein>
    <submittedName>
        <fullName evidence="3">Uncharacterized protein</fullName>
    </submittedName>
</protein>
<gene>
    <name evidence="3" type="ORF">C8E89_12449</name>
</gene>
<keyword evidence="4" id="KW-1185">Reference proteome</keyword>
<dbReference type="OrthoDB" id="3682732at2"/>
<feature type="compositionally biased region" description="Basic and acidic residues" evidence="1">
    <location>
        <begin position="133"/>
        <end position="144"/>
    </location>
</feature>
<feature type="region of interest" description="Disordered" evidence="1">
    <location>
        <begin position="95"/>
        <end position="154"/>
    </location>
</feature>
<keyword evidence="2" id="KW-0812">Transmembrane</keyword>
<keyword evidence="2" id="KW-0472">Membrane</keyword>
<feature type="transmembrane region" description="Helical" evidence="2">
    <location>
        <begin position="37"/>
        <end position="55"/>
    </location>
</feature>
<dbReference type="EMBL" id="QJJU01000024">
    <property type="protein sequence ID" value="PXX02503.1"/>
    <property type="molecule type" value="Genomic_DNA"/>
</dbReference>
<dbReference type="AlphaFoldDB" id="A0A318H8W1"/>
<evidence type="ECO:0000313" key="3">
    <source>
        <dbReference type="EMBL" id="PXX02503.1"/>
    </source>
</evidence>
<proteinExistence type="predicted"/>
<feature type="transmembrane region" description="Helical" evidence="2">
    <location>
        <begin position="75"/>
        <end position="94"/>
    </location>
</feature>
<reference evidence="4" key="1">
    <citation type="submission" date="2018-05" db="EMBL/GenBank/DDBJ databases">
        <authorList>
            <person name="Deangelis K."/>
            <person name="Huntemann M."/>
            <person name="Clum A."/>
            <person name="Pillay M."/>
            <person name="Palaniappan K."/>
            <person name="Varghese N."/>
            <person name="Mikhailova N."/>
            <person name="Stamatis D."/>
            <person name="Reddy T."/>
            <person name="Daum C."/>
            <person name="Shapiro N."/>
            <person name="Ivanova N."/>
            <person name="Kyrpides N."/>
            <person name="Woyke T."/>
        </authorList>
    </citation>
    <scope>NUCLEOTIDE SEQUENCE [LARGE SCALE GENOMIC DNA]</scope>
    <source>
        <strain evidence="4">GAS496</strain>
    </source>
</reference>
<accession>A0A318H8W1</accession>
<dbReference type="RefSeq" id="WP_146221070.1">
    <property type="nucleotide sequence ID" value="NZ_QJJU01000024.1"/>
</dbReference>
<dbReference type="Proteomes" id="UP000247781">
    <property type="component" value="Unassembled WGS sequence"/>
</dbReference>
<keyword evidence="2" id="KW-1133">Transmembrane helix</keyword>
<sequence length="346" mass="36272">MDERLRRRVAAALALTGFVALLGGLLLVDRFRCPEHTAVIAASLCWLALLAMTGARRLGTSAQARALSSPRRRTALTALVITCVVVLTGVGAASRPAAGSESTSAGSRTAVTNAMSSPIGSALPAPTAQSPSRCRETRQAHETDWGPTANPLAPVAGANVPTFNNAVMRGRPGEPDPDFRQQLVSADPADKISDGGYSLQISVQPDTVYRVRLFVFNNASPNLSGATISDTRARITVPVCPATDVRLTGTVVAPTAEPPEIWSTVHFTADKPFKLVPANRQAVVCFDRTHCAHGAGFTALPAATQLFSQHGIPLGSGGLDGLFPPATSVDVIFYVTAVFTAETTHR</sequence>
<evidence type="ECO:0000256" key="2">
    <source>
        <dbReference type="SAM" id="Phobius"/>
    </source>
</evidence>
<comment type="caution">
    <text evidence="3">The sequence shown here is derived from an EMBL/GenBank/DDBJ whole genome shotgun (WGS) entry which is preliminary data.</text>
</comment>
<name>A0A318H8W1_9MYCO</name>
<evidence type="ECO:0000313" key="4">
    <source>
        <dbReference type="Proteomes" id="UP000247781"/>
    </source>
</evidence>